<evidence type="ECO:0000256" key="1">
    <source>
        <dbReference type="SAM" id="MobiDB-lite"/>
    </source>
</evidence>
<dbReference type="OrthoDB" id="3173036at2759"/>
<accession>A0A4Y9ZS11</accession>
<feature type="compositionally biased region" description="Polar residues" evidence="1">
    <location>
        <begin position="939"/>
        <end position="956"/>
    </location>
</feature>
<keyword evidence="3" id="KW-1185">Reference proteome</keyword>
<name>A0A4Y9ZS11_9AGAM</name>
<dbReference type="AlphaFoldDB" id="A0A4Y9ZS11"/>
<dbReference type="EMBL" id="SFCI01000876">
    <property type="protein sequence ID" value="TFY77572.1"/>
    <property type="molecule type" value="Genomic_DNA"/>
</dbReference>
<comment type="caution">
    <text evidence="2">The sequence shown here is derived from an EMBL/GenBank/DDBJ whole genome shotgun (WGS) entry which is preliminary data.</text>
</comment>
<proteinExistence type="predicted"/>
<gene>
    <name evidence="2" type="ORF">EWM64_g6442</name>
</gene>
<dbReference type="Proteomes" id="UP000298061">
    <property type="component" value="Unassembled WGS sequence"/>
</dbReference>
<sequence length="1199" mass="133614">MANREAEDDLVITKDGFVKCLKCELQILVGNGGLNNFKKQHLRSKQCENERKKKEKERAAQHNTRPLTAFFRKKSSALPIPSTMSAPHPIISSTQSGDRAPALPASKSMPSKACPKARQLLHKLREAMAHVPASSLPEADNDDIITQFSGKPPSVPSESAWEVLNPMLNRLVGYETTAQQAALRLHHGERGLDGLYRYLNHFVEINGIPGALFEGKMSVLLEAIKIISAQGHDNHNVDGTATTILDSDDDDGIMLLDHNPSKPANQEDGSIVQRCTTDSDCEDDIVIVHHRKTQRCSGYVLTFPQGQNASSSYPFMLHDMRGLPWNYELRNNIFTLRACSCSGKAVVNNRCTECESLHEHAHLVSIINQIENRVHENAPFMYYGCGALMKLVRHKNTTIDELRLQHLNDACKLVVHAGIIDQHKQMLLVLASTKISRIDHILQAEFNKKLGLHEILDLVKLGGDRVANIANHIFGSPAATTVRHRPMISLLLTSPVYPQQEEVAKNVEACFEVLKNLELLGLAQNLFHGIVIFDEIAAESRLRWDDKSNKFLGLCREHAHKTTIEFETNDDLEMVFEDLDCGEVHLTSEATVGALGMLTFEARLYSAHPVLISDSCKCENADQHAALIQTTVDALDSRVDLTRTRIVSLASDGEARQGRALINLTFKHLLQPSSPIFSMLSPLALMDLHVGDDDLTPDKDYKHVFKCLQNALLHKKGPGFLAARHALKVFGVFCYNLVYPYICIDMSLKEQLEHLSTAAHLALVLYKYENAWTDFLPSMLYIDLMLMVKNAYFCIAKAKVDLLNSKFYLILLGTDRLKTLFGILCTMVGNDSNLDILQLALRLTGTTDIANILARDSNSIPDAADHINPRSWHGDVYVQTVSLASCWKQGHCVIKDLYDFSADFLSKVDSASHSSILASDGTLLFSMPISEEDDEALGSDTSADVQPSVDNTTDTSGDGLRELEDLAIEAEFNLSEHQPFLKAINIDGKGTMVNKARALALRFKYKKMVSSTDHLRRVQQEGCYNSTVQFLQVDGLGFTDTGPSLLIHDPIATLVSCDCQLFLCIGEINGIWMDSKLIDELSVELLAEKTVTISYQALRLIPTTTEDDPELKYNWRSSHSLSLSFKVPGTLVQLINPPLLTRIPMRPHLLFDSSTLMALASSIHDQMTCNHMQLILHMKNTSEFPYRESSGSFQSYLLW</sequence>
<feature type="region of interest" description="Disordered" evidence="1">
    <location>
        <begin position="934"/>
        <end position="956"/>
    </location>
</feature>
<reference evidence="2 3" key="1">
    <citation type="submission" date="2019-02" db="EMBL/GenBank/DDBJ databases">
        <title>Genome sequencing of the rare red list fungi Hericium alpestre (H. flagellum).</title>
        <authorList>
            <person name="Buettner E."/>
            <person name="Kellner H."/>
        </authorList>
    </citation>
    <scope>NUCLEOTIDE SEQUENCE [LARGE SCALE GENOMIC DNA]</scope>
    <source>
        <strain evidence="2 3">DSM 108284</strain>
    </source>
</reference>
<organism evidence="2 3">
    <name type="scientific">Hericium alpestre</name>
    <dbReference type="NCBI Taxonomy" id="135208"/>
    <lineage>
        <taxon>Eukaryota</taxon>
        <taxon>Fungi</taxon>
        <taxon>Dikarya</taxon>
        <taxon>Basidiomycota</taxon>
        <taxon>Agaricomycotina</taxon>
        <taxon>Agaricomycetes</taxon>
        <taxon>Russulales</taxon>
        <taxon>Hericiaceae</taxon>
        <taxon>Hericium</taxon>
    </lineage>
</organism>
<evidence type="ECO:0000313" key="3">
    <source>
        <dbReference type="Proteomes" id="UP000298061"/>
    </source>
</evidence>
<feature type="region of interest" description="Disordered" evidence="1">
    <location>
        <begin position="81"/>
        <end position="112"/>
    </location>
</feature>
<protein>
    <submittedName>
        <fullName evidence="2">Uncharacterized protein</fullName>
    </submittedName>
</protein>
<evidence type="ECO:0000313" key="2">
    <source>
        <dbReference type="EMBL" id="TFY77572.1"/>
    </source>
</evidence>